<evidence type="ECO:0000256" key="1">
    <source>
        <dbReference type="SAM" id="MobiDB-lite"/>
    </source>
</evidence>
<name>A0A897N2I4_9EURY</name>
<feature type="region of interest" description="Disordered" evidence="1">
    <location>
        <begin position="51"/>
        <end position="80"/>
    </location>
</feature>
<organism evidence="2 3">
    <name type="scientific">Halapricum desulfuricans</name>
    <dbReference type="NCBI Taxonomy" id="2841257"/>
    <lineage>
        <taxon>Archaea</taxon>
        <taxon>Methanobacteriati</taxon>
        <taxon>Methanobacteriota</taxon>
        <taxon>Stenosarchaea group</taxon>
        <taxon>Halobacteria</taxon>
        <taxon>Halobacteriales</taxon>
        <taxon>Haloarculaceae</taxon>
        <taxon>Halapricum</taxon>
    </lineage>
</organism>
<proteinExistence type="predicted"/>
<feature type="compositionally biased region" description="Low complexity" evidence="1">
    <location>
        <begin position="53"/>
        <end position="62"/>
    </location>
</feature>
<evidence type="ECO:0000313" key="2">
    <source>
        <dbReference type="EMBL" id="QSG05523.1"/>
    </source>
</evidence>
<accession>A0A897N2I4</accession>
<gene>
    <name evidence="2" type="ORF">HSR121_1176</name>
</gene>
<evidence type="ECO:0000313" key="3">
    <source>
        <dbReference type="Proteomes" id="UP000663525"/>
    </source>
</evidence>
<protein>
    <submittedName>
        <fullName evidence="2">Transcriptional regulator, contains HTH domain</fullName>
    </submittedName>
</protein>
<dbReference type="Proteomes" id="UP000663525">
    <property type="component" value="Chromosome"/>
</dbReference>
<dbReference type="EMBL" id="CP064787">
    <property type="protein sequence ID" value="QSG05523.1"/>
    <property type="molecule type" value="Genomic_DNA"/>
</dbReference>
<dbReference type="AlphaFoldDB" id="A0A897N2I4"/>
<sequence length="80" mass="8933">MMLRIWSGAKTGEYREISIPEAHANTIADARDEPDDEPIVDVSKRTLRRRILRLPSSSKPRLATSSSSPILTSKLARSKT</sequence>
<reference evidence="2" key="1">
    <citation type="submission" date="2020-11" db="EMBL/GenBank/DDBJ databases">
        <title>Carbohydrate-dependent, anaerobic sulfur respiration: A novel catabolism in halophilic archaea.</title>
        <authorList>
            <person name="Sorokin D.Y."/>
            <person name="Messina E."/>
            <person name="Smedile F."/>
            <person name="La Cono V."/>
            <person name="Hallsworth J.E."/>
            <person name="Yakimov M.M."/>
        </authorList>
    </citation>
    <scope>NUCLEOTIDE SEQUENCE</scope>
    <source>
        <strain evidence="2">HSR12-1</strain>
    </source>
</reference>